<proteinExistence type="predicted"/>
<dbReference type="AlphaFoldDB" id="K1TRX9"/>
<evidence type="ECO:0000313" key="2">
    <source>
        <dbReference type="EMBL" id="EKC62086.1"/>
    </source>
</evidence>
<organism evidence="2">
    <name type="scientific">human gut metagenome</name>
    <dbReference type="NCBI Taxonomy" id="408170"/>
    <lineage>
        <taxon>unclassified sequences</taxon>
        <taxon>metagenomes</taxon>
        <taxon>organismal metagenomes</taxon>
    </lineage>
</organism>
<name>K1TRX9_9ZZZZ</name>
<dbReference type="Gene3D" id="1.10.10.10">
    <property type="entry name" value="Winged helix-like DNA-binding domain superfamily/Winged helix DNA-binding domain"/>
    <property type="match status" value="1"/>
</dbReference>
<protein>
    <submittedName>
        <fullName evidence="2">RNA polymerase sigma-70 factor, ECF subfamily</fullName>
    </submittedName>
</protein>
<accession>K1TRX9</accession>
<dbReference type="InterPro" id="IPR036388">
    <property type="entry name" value="WH-like_DNA-bd_sf"/>
</dbReference>
<dbReference type="GO" id="GO:0016987">
    <property type="term" value="F:sigma factor activity"/>
    <property type="evidence" value="ECO:0007669"/>
    <property type="project" value="InterPro"/>
</dbReference>
<gene>
    <name evidence="2" type="ORF">OBE_08151</name>
</gene>
<dbReference type="GO" id="GO:0003677">
    <property type="term" value="F:DNA binding"/>
    <property type="evidence" value="ECO:0007669"/>
    <property type="project" value="InterPro"/>
</dbReference>
<reference evidence="2" key="1">
    <citation type="journal article" date="2013" name="Environ. Microbiol.">
        <title>Microbiota from the distal guts of lean and obese adolescents exhibit partial functional redundancy besides clear differences in community structure.</title>
        <authorList>
            <person name="Ferrer M."/>
            <person name="Ruiz A."/>
            <person name="Lanza F."/>
            <person name="Haange S.B."/>
            <person name="Oberbach A."/>
            <person name="Till H."/>
            <person name="Bargiela R."/>
            <person name="Campoy C."/>
            <person name="Segura M.T."/>
            <person name="Richter M."/>
            <person name="von Bergen M."/>
            <person name="Seifert J."/>
            <person name="Suarez A."/>
        </authorList>
    </citation>
    <scope>NUCLEOTIDE SEQUENCE</scope>
</reference>
<dbReference type="GO" id="GO:0006352">
    <property type="term" value="P:DNA-templated transcription initiation"/>
    <property type="evidence" value="ECO:0007669"/>
    <property type="project" value="InterPro"/>
</dbReference>
<sequence length="96" mass="10797">LISKRKQEEVSLDSESTGVSLIPADNYIDFDDKVAVKLQKAILSLPPKQQLAFNMRYYDELGFDEIAKVADSTPASIKASYHVAKEKIIKYMNSND</sequence>
<dbReference type="InterPro" id="IPR013249">
    <property type="entry name" value="RNA_pol_sigma70_r4_t2"/>
</dbReference>
<comment type="caution">
    <text evidence="2">The sequence shown here is derived from an EMBL/GenBank/DDBJ whole genome shotgun (WGS) entry which is preliminary data.</text>
</comment>
<dbReference type="EMBL" id="AJWZ01005618">
    <property type="protein sequence ID" value="EKC62086.1"/>
    <property type="molecule type" value="Genomic_DNA"/>
</dbReference>
<feature type="non-terminal residue" evidence="2">
    <location>
        <position position="1"/>
    </location>
</feature>
<dbReference type="InterPro" id="IPR013324">
    <property type="entry name" value="RNA_pol_sigma_r3/r4-like"/>
</dbReference>
<evidence type="ECO:0000259" key="1">
    <source>
        <dbReference type="Pfam" id="PF08281"/>
    </source>
</evidence>
<dbReference type="Pfam" id="PF08281">
    <property type="entry name" value="Sigma70_r4_2"/>
    <property type="match status" value="1"/>
</dbReference>
<dbReference type="SUPFAM" id="SSF88659">
    <property type="entry name" value="Sigma3 and sigma4 domains of RNA polymerase sigma factors"/>
    <property type="match status" value="1"/>
</dbReference>
<feature type="domain" description="RNA polymerase sigma factor 70 region 4 type 2" evidence="1">
    <location>
        <begin position="37"/>
        <end position="88"/>
    </location>
</feature>